<sequence>MASAGSTADAVGTTVDNPSLQAVLAKASDLVHAIHTKEAYDHAVKQRGSEAVEADIAAVMTDICNMMASASDPQLRAEAMRQLAGLLSIEHIEGIGQKAVDVGLVPVLVEQLSGCEDLQAAAGQALSMLAIQNGDAVVNADAVPPLVQLVSSPDDDVRGGGIATLCNITAGSAACRDVVVAAGIVEPLLKAMRESSNAAVLTVSACLLRNLWIVPENAPLPAPLAELAPFVPVLVGLVAAPQQDDRVLKAARVALQHLIHRLHGQGTDADRDALVECGAVASIKPLVQMADLEMKGPALLMVYFVAEGTTSHVQTVIDGGLVPLLVDLAANAESDSGLKEIAVGNILLIVVKGSQRQIEYVVECGGIRPLCDLLDGADGQIRDGQIRDIISALHRILNAGRQKQATEGLPNNPYSTLLEQAAGVDKLVELQTHNNMDIALRAVLCSFIHLPDRVDEQRLEALIQAGVIQVVNEQGGDEDDRATHVSDSSSSGSDSDSDGQGEGEGEGDTEEG</sequence>
<name>A0A0G4GHB6_VITBC</name>
<dbReference type="Proteomes" id="UP000041254">
    <property type="component" value="Unassembled WGS sequence"/>
</dbReference>
<dbReference type="Gene3D" id="1.25.10.10">
    <property type="entry name" value="Leucine-rich Repeat Variant"/>
    <property type="match status" value="1"/>
</dbReference>
<feature type="compositionally biased region" description="Acidic residues" evidence="5">
    <location>
        <begin position="495"/>
        <end position="512"/>
    </location>
</feature>
<dbReference type="VEuPathDB" id="CryptoDB:Vbra_9978"/>
<proteinExistence type="inferred from homology"/>
<evidence type="ECO:0008006" key="8">
    <source>
        <dbReference type="Google" id="ProtNLM"/>
    </source>
</evidence>
<keyword evidence="3" id="KW-0653">Protein transport</keyword>
<evidence type="ECO:0000256" key="5">
    <source>
        <dbReference type="SAM" id="MobiDB-lite"/>
    </source>
</evidence>
<evidence type="ECO:0000256" key="1">
    <source>
        <dbReference type="ARBA" id="ARBA00010394"/>
    </source>
</evidence>
<dbReference type="OrthoDB" id="436939at2759"/>
<keyword evidence="2" id="KW-0813">Transport</keyword>
<feature type="region of interest" description="Disordered" evidence="5">
    <location>
        <begin position="473"/>
        <end position="512"/>
    </location>
</feature>
<evidence type="ECO:0000313" key="7">
    <source>
        <dbReference type="Proteomes" id="UP000041254"/>
    </source>
</evidence>
<keyword evidence="7" id="KW-1185">Reference proteome</keyword>
<dbReference type="AlphaFoldDB" id="A0A0G4GHB6"/>
<dbReference type="GO" id="GO:0015031">
    <property type="term" value="P:protein transport"/>
    <property type="evidence" value="ECO:0007669"/>
    <property type="project" value="UniProtKB-KW"/>
</dbReference>
<feature type="repeat" description="ARM" evidence="4">
    <location>
        <begin position="141"/>
        <end position="183"/>
    </location>
</feature>
<dbReference type="SMART" id="SM00185">
    <property type="entry name" value="ARM"/>
    <property type="match status" value="6"/>
</dbReference>
<comment type="similarity">
    <text evidence="1">Belongs to the importin alpha family.</text>
</comment>
<dbReference type="PROSITE" id="PS50176">
    <property type="entry name" value="ARM_REPEAT"/>
    <property type="match status" value="1"/>
</dbReference>
<dbReference type="InterPro" id="IPR011989">
    <property type="entry name" value="ARM-like"/>
</dbReference>
<organism evidence="6 7">
    <name type="scientific">Vitrella brassicaformis (strain CCMP3155)</name>
    <dbReference type="NCBI Taxonomy" id="1169540"/>
    <lineage>
        <taxon>Eukaryota</taxon>
        <taxon>Sar</taxon>
        <taxon>Alveolata</taxon>
        <taxon>Colpodellida</taxon>
        <taxon>Vitrellaceae</taxon>
        <taxon>Vitrella</taxon>
    </lineage>
</organism>
<dbReference type="InterPro" id="IPR016024">
    <property type="entry name" value="ARM-type_fold"/>
</dbReference>
<dbReference type="PANTHER" id="PTHR23316">
    <property type="entry name" value="IMPORTIN ALPHA"/>
    <property type="match status" value="1"/>
</dbReference>
<dbReference type="EMBL" id="CDMY01000666">
    <property type="protein sequence ID" value="CEM29132.1"/>
    <property type="molecule type" value="Genomic_DNA"/>
</dbReference>
<protein>
    <recommendedName>
        <fullName evidence="8">Importin subunit alpha</fullName>
    </recommendedName>
</protein>
<accession>A0A0G4GHB6</accession>
<dbReference type="STRING" id="1169540.A0A0G4GHB6"/>
<dbReference type="InParanoid" id="A0A0G4GHB6"/>
<evidence type="ECO:0000313" key="6">
    <source>
        <dbReference type="EMBL" id="CEM29132.1"/>
    </source>
</evidence>
<evidence type="ECO:0000256" key="4">
    <source>
        <dbReference type="PROSITE-ProRule" id="PRU00259"/>
    </source>
</evidence>
<dbReference type="SUPFAM" id="SSF48371">
    <property type="entry name" value="ARM repeat"/>
    <property type="match status" value="1"/>
</dbReference>
<evidence type="ECO:0000256" key="2">
    <source>
        <dbReference type="ARBA" id="ARBA00022448"/>
    </source>
</evidence>
<dbReference type="PhylomeDB" id="A0A0G4GHB6"/>
<dbReference type="Pfam" id="PF00514">
    <property type="entry name" value="Arm"/>
    <property type="match status" value="3"/>
</dbReference>
<dbReference type="InterPro" id="IPR000225">
    <property type="entry name" value="Armadillo"/>
</dbReference>
<gene>
    <name evidence="6" type="ORF">Vbra_9978</name>
</gene>
<evidence type="ECO:0000256" key="3">
    <source>
        <dbReference type="ARBA" id="ARBA00022927"/>
    </source>
</evidence>
<reference evidence="6 7" key="1">
    <citation type="submission" date="2014-11" db="EMBL/GenBank/DDBJ databases">
        <authorList>
            <person name="Zhu J."/>
            <person name="Qi W."/>
            <person name="Song R."/>
        </authorList>
    </citation>
    <scope>NUCLEOTIDE SEQUENCE [LARGE SCALE GENOMIC DNA]</scope>
</reference>